<name>A0ABR4PSM5_9HELO</name>
<dbReference type="Proteomes" id="UP001629113">
    <property type="component" value="Unassembled WGS sequence"/>
</dbReference>
<proteinExistence type="inferred from homology"/>
<keyword evidence="2" id="KW-0560">Oxidoreductase</keyword>
<feature type="domain" description="Fe2OG dioxygenase" evidence="4">
    <location>
        <begin position="205"/>
        <end position="307"/>
    </location>
</feature>
<dbReference type="Gene3D" id="2.60.120.330">
    <property type="entry name" value="B-lactam Antibiotic, Isopenicillin N Synthase, Chain"/>
    <property type="match status" value="1"/>
</dbReference>
<dbReference type="InterPro" id="IPR044861">
    <property type="entry name" value="IPNS-like_FE2OG_OXY"/>
</dbReference>
<evidence type="ECO:0000313" key="5">
    <source>
        <dbReference type="EMBL" id="KAL3426332.1"/>
    </source>
</evidence>
<dbReference type="PROSITE" id="PS51471">
    <property type="entry name" value="FE2OG_OXY"/>
    <property type="match status" value="1"/>
</dbReference>
<evidence type="ECO:0000256" key="2">
    <source>
        <dbReference type="RuleBase" id="RU003682"/>
    </source>
</evidence>
<evidence type="ECO:0000259" key="4">
    <source>
        <dbReference type="PROSITE" id="PS51471"/>
    </source>
</evidence>
<dbReference type="InterPro" id="IPR050231">
    <property type="entry name" value="Iron_ascorbate_oxido_reductase"/>
</dbReference>
<dbReference type="SUPFAM" id="SSF51197">
    <property type="entry name" value="Clavaminate synthase-like"/>
    <property type="match status" value="1"/>
</dbReference>
<organism evidence="5 6">
    <name type="scientific">Phlyctema vagabunda</name>
    <dbReference type="NCBI Taxonomy" id="108571"/>
    <lineage>
        <taxon>Eukaryota</taxon>
        <taxon>Fungi</taxon>
        <taxon>Dikarya</taxon>
        <taxon>Ascomycota</taxon>
        <taxon>Pezizomycotina</taxon>
        <taxon>Leotiomycetes</taxon>
        <taxon>Helotiales</taxon>
        <taxon>Dermateaceae</taxon>
        <taxon>Phlyctema</taxon>
    </lineage>
</organism>
<dbReference type="PRINTS" id="PR00682">
    <property type="entry name" value="IPNSYNTHASE"/>
</dbReference>
<evidence type="ECO:0000256" key="3">
    <source>
        <dbReference type="SAM" id="MobiDB-lite"/>
    </source>
</evidence>
<protein>
    <submittedName>
        <fullName evidence="5">2OG-Fe(II)oxygenase superfamily protein</fullName>
    </submittedName>
</protein>
<dbReference type="InterPro" id="IPR027443">
    <property type="entry name" value="IPNS-like_sf"/>
</dbReference>
<keyword evidence="6" id="KW-1185">Reference proteome</keyword>
<comment type="caution">
    <text evidence="5">The sequence shown here is derived from an EMBL/GenBank/DDBJ whole genome shotgun (WGS) entry which is preliminary data.</text>
</comment>
<accession>A0ABR4PSM5</accession>
<comment type="similarity">
    <text evidence="1 2">Belongs to the iron/ascorbate-dependent oxidoreductase family.</text>
</comment>
<sequence length="351" mass="39718">MTVEHKQNTVTYHAGGKPGERPILVGADAKHTFNAIPRIDMAGMFSSDLTKRSRVADEVAKACREVGFFYAQDHQVPSEIIDQTFQALERWFAQDVETKMKVHAGNNPFVRGYEPLYYTKLDPKSKGDMKEAFMMGEDAHDLEQSPPPGLKSTQPHKNQWPEDPEFRKALYNYYAHVLGFSRQLIRIFALSLKLPEDYLDSMCTFPMTAIRALHYPPQPTIDGDDIGIGAHTDYSWFTLVCQDQVQALEVLNANGIWVQAPPVPGSFVVNIGDFLMQATNGEFQSTVHRVLNKSGAERYSMPFFVSPNEDAVVSVLPTCRRDGETYEEIMVGDYFHKRLMAARYQHAGNRD</sequence>
<dbReference type="Pfam" id="PF03171">
    <property type="entry name" value="2OG-FeII_Oxy"/>
    <property type="match status" value="1"/>
</dbReference>
<reference evidence="5 6" key="1">
    <citation type="submission" date="2024-06" db="EMBL/GenBank/DDBJ databases">
        <title>Complete genome of Phlyctema vagabunda strain 19-DSS-EL-015.</title>
        <authorList>
            <person name="Fiorenzani C."/>
        </authorList>
    </citation>
    <scope>NUCLEOTIDE SEQUENCE [LARGE SCALE GENOMIC DNA]</scope>
    <source>
        <strain evidence="5 6">19-DSS-EL-015</strain>
    </source>
</reference>
<gene>
    <name evidence="5" type="ORF">PVAG01_03123</name>
</gene>
<keyword evidence="2" id="KW-0479">Metal-binding</keyword>
<keyword evidence="2" id="KW-0408">Iron</keyword>
<dbReference type="InterPro" id="IPR005123">
    <property type="entry name" value="Oxoglu/Fe-dep_dioxygenase_dom"/>
</dbReference>
<evidence type="ECO:0000256" key="1">
    <source>
        <dbReference type="ARBA" id="ARBA00008056"/>
    </source>
</evidence>
<dbReference type="PANTHER" id="PTHR47990">
    <property type="entry name" value="2-OXOGLUTARATE (2OG) AND FE(II)-DEPENDENT OXYGENASE SUPERFAMILY PROTEIN-RELATED"/>
    <property type="match status" value="1"/>
</dbReference>
<evidence type="ECO:0000313" key="6">
    <source>
        <dbReference type="Proteomes" id="UP001629113"/>
    </source>
</evidence>
<feature type="region of interest" description="Disordered" evidence="3">
    <location>
        <begin position="140"/>
        <end position="161"/>
    </location>
</feature>
<dbReference type="EMBL" id="JBFCZG010000002">
    <property type="protein sequence ID" value="KAL3426332.1"/>
    <property type="molecule type" value="Genomic_DNA"/>
</dbReference>
<dbReference type="InterPro" id="IPR026992">
    <property type="entry name" value="DIOX_N"/>
</dbReference>
<dbReference type="Pfam" id="PF14226">
    <property type="entry name" value="DIOX_N"/>
    <property type="match status" value="1"/>
</dbReference>